<dbReference type="HAMAP" id="MF_00503">
    <property type="entry name" value="Ribosomal_bL9"/>
    <property type="match status" value="1"/>
</dbReference>
<keyword evidence="5 7" id="KW-0687">Ribonucleoprotein</keyword>
<dbReference type="GO" id="GO:0005840">
    <property type="term" value="C:ribosome"/>
    <property type="evidence" value="ECO:0007669"/>
    <property type="project" value="UniProtKB-KW"/>
</dbReference>
<dbReference type="PROSITE" id="PS00651">
    <property type="entry name" value="RIBOSOMAL_L9"/>
    <property type="match status" value="1"/>
</dbReference>
<dbReference type="GO" id="GO:0019843">
    <property type="term" value="F:rRNA binding"/>
    <property type="evidence" value="ECO:0007669"/>
    <property type="project" value="UniProtKB-UniRule"/>
</dbReference>
<dbReference type="EMBL" id="FN555004">
    <property type="protein sequence ID" value="CBG39963.1"/>
    <property type="molecule type" value="Genomic_DNA"/>
</dbReference>
<evidence type="ECO:0000256" key="3">
    <source>
        <dbReference type="ARBA" id="ARBA00022884"/>
    </source>
</evidence>
<dbReference type="AlphaFoldDB" id="D3UHJ1"/>
<dbReference type="Pfam" id="PF03948">
    <property type="entry name" value="Ribosomal_L9_C"/>
    <property type="match status" value="1"/>
</dbReference>
<dbReference type="InterPro" id="IPR036935">
    <property type="entry name" value="Ribosomal_bL9_N_sf"/>
</dbReference>
<dbReference type="HOGENOM" id="CLU_078938_3_0_7"/>
<name>D3UHJ1_HELM1</name>
<dbReference type="InterPro" id="IPR036791">
    <property type="entry name" value="Ribosomal_bL9_C_sf"/>
</dbReference>
<dbReference type="KEGG" id="hms:HMU07050"/>
<evidence type="ECO:0000256" key="2">
    <source>
        <dbReference type="ARBA" id="ARBA00022730"/>
    </source>
</evidence>
<keyword evidence="10" id="KW-1185">Reference proteome</keyword>
<dbReference type="PANTHER" id="PTHR21368">
    <property type="entry name" value="50S RIBOSOMAL PROTEIN L9"/>
    <property type="match status" value="1"/>
</dbReference>
<accession>D3UHJ1</accession>
<dbReference type="Proteomes" id="UP000001522">
    <property type="component" value="Chromosome"/>
</dbReference>
<dbReference type="Pfam" id="PF01281">
    <property type="entry name" value="Ribosomal_L9_N"/>
    <property type="match status" value="1"/>
</dbReference>
<feature type="domain" description="Ribosomal protein L9" evidence="8">
    <location>
        <begin position="13"/>
        <end position="40"/>
    </location>
</feature>
<dbReference type="SUPFAM" id="SSF55658">
    <property type="entry name" value="L9 N-domain-like"/>
    <property type="match status" value="1"/>
</dbReference>
<evidence type="ECO:0000259" key="8">
    <source>
        <dbReference type="PROSITE" id="PS00651"/>
    </source>
</evidence>
<dbReference type="Gene3D" id="3.10.430.100">
    <property type="entry name" value="Ribosomal protein L9, C-terminal domain"/>
    <property type="match status" value="1"/>
</dbReference>
<evidence type="ECO:0000256" key="1">
    <source>
        <dbReference type="ARBA" id="ARBA00010605"/>
    </source>
</evidence>
<keyword evidence="4 7" id="KW-0689">Ribosomal protein</keyword>
<dbReference type="RefSeq" id="WP_013023042.1">
    <property type="nucleotide sequence ID" value="NC_013949.1"/>
</dbReference>
<dbReference type="NCBIfam" id="TIGR00158">
    <property type="entry name" value="L9"/>
    <property type="match status" value="1"/>
</dbReference>
<evidence type="ECO:0000313" key="9">
    <source>
        <dbReference type="EMBL" id="CBG39963.1"/>
    </source>
</evidence>
<dbReference type="InterPro" id="IPR009027">
    <property type="entry name" value="Ribosomal_bL9/RNase_H1_N"/>
</dbReference>
<protein>
    <recommendedName>
        <fullName evidence="6 7">Large ribosomal subunit protein bL9</fullName>
    </recommendedName>
</protein>
<dbReference type="InterPro" id="IPR000244">
    <property type="entry name" value="Ribosomal_bL9"/>
</dbReference>
<dbReference type="eggNOG" id="COG0359">
    <property type="taxonomic scope" value="Bacteria"/>
</dbReference>
<dbReference type="GO" id="GO:0006412">
    <property type="term" value="P:translation"/>
    <property type="evidence" value="ECO:0007669"/>
    <property type="project" value="UniProtKB-UniRule"/>
</dbReference>
<proteinExistence type="inferred from homology"/>
<keyword evidence="3 7" id="KW-0694">RNA-binding</keyword>
<comment type="function">
    <text evidence="7">Binds to the 23S rRNA.</text>
</comment>
<evidence type="ECO:0000256" key="5">
    <source>
        <dbReference type="ARBA" id="ARBA00023274"/>
    </source>
</evidence>
<sequence>MKVLLLENVKGLGVIGDICEVKDGYGQNFLIAKGKAKHATNEVIRKHQAQMRKEAEIHALELAEKKQFIQTLSGITVSISKKVGANDALFGAITKEEIAESLHSQHNLELNKKDIEIKHPIKNLGSHEVEVKLGDGISGVLKLEVVAQG</sequence>
<evidence type="ECO:0000256" key="6">
    <source>
        <dbReference type="ARBA" id="ARBA00035292"/>
    </source>
</evidence>
<dbReference type="InterPro" id="IPR020069">
    <property type="entry name" value="Ribosomal_bL9_C"/>
</dbReference>
<dbReference type="GO" id="GO:0003735">
    <property type="term" value="F:structural constituent of ribosome"/>
    <property type="evidence" value="ECO:0007669"/>
    <property type="project" value="InterPro"/>
</dbReference>
<dbReference type="STRING" id="679897.HMU07050"/>
<evidence type="ECO:0000256" key="7">
    <source>
        <dbReference type="HAMAP-Rule" id="MF_00503"/>
    </source>
</evidence>
<keyword evidence="2 7" id="KW-0699">rRNA-binding</keyword>
<organism evidence="9 10">
    <name type="scientific">Helicobacter mustelae (strain ATCC 43772 / CCUG 25715 / CIP 103759 / LMG 18044 / NCTC 12198 / R85-136P)</name>
    <name type="common">Campylobacter mustelae</name>
    <dbReference type="NCBI Taxonomy" id="679897"/>
    <lineage>
        <taxon>Bacteria</taxon>
        <taxon>Pseudomonadati</taxon>
        <taxon>Campylobacterota</taxon>
        <taxon>Epsilonproteobacteria</taxon>
        <taxon>Campylobacterales</taxon>
        <taxon>Helicobacteraceae</taxon>
        <taxon>Helicobacter</taxon>
    </lineage>
</organism>
<reference evidence="9 10" key="1">
    <citation type="journal article" date="2010" name="BMC Genomics">
        <title>Comparative genomics and proteomics of Helicobacter mustelae, an ulcerogenic and carcinogenic gastric pathogen.</title>
        <authorList>
            <person name="O'Toole P.W."/>
            <person name="Snelling W.J."/>
            <person name="Canchaya C."/>
            <person name="Forde B.M."/>
            <person name="Hardie K.R."/>
            <person name="Josenhans C."/>
            <person name="Graham R.L.J."/>
            <person name="McMullan G."/>
            <person name="Parkhill J."/>
            <person name="Belda E."/>
            <person name="Bentley S.D."/>
        </authorList>
    </citation>
    <scope>NUCLEOTIDE SEQUENCE [LARGE SCALE GENOMIC DNA]</scope>
    <source>
        <strain evidence="10">ATCC 43772 / LMG 18044 / NCTC 12198 / 12198</strain>
    </source>
</reference>
<evidence type="ECO:0000256" key="4">
    <source>
        <dbReference type="ARBA" id="ARBA00022980"/>
    </source>
</evidence>
<dbReference type="InterPro" id="IPR020594">
    <property type="entry name" value="Ribosomal_bL9_bac/chp"/>
</dbReference>
<evidence type="ECO:0000313" key="10">
    <source>
        <dbReference type="Proteomes" id="UP000001522"/>
    </source>
</evidence>
<dbReference type="SUPFAM" id="SSF55653">
    <property type="entry name" value="Ribosomal protein L9 C-domain"/>
    <property type="match status" value="1"/>
</dbReference>
<dbReference type="GO" id="GO:1990904">
    <property type="term" value="C:ribonucleoprotein complex"/>
    <property type="evidence" value="ECO:0007669"/>
    <property type="project" value="UniProtKB-KW"/>
</dbReference>
<gene>
    <name evidence="7 9" type="primary">rplI</name>
    <name evidence="9" type="ordered locus">HMU07050</name>
</gene>
<dbReference type="InterPro" id="IPR020070">
    <property type="entry name" value="Ribosomal_bL9_N"/>
</dbReference>
<dbReference type="Gene3D" id="3.40.5.10">
    <property type="entry name" value="Ribosomal protein L9, N-terminal domain"/>
    <property type="match status" value="1"/>
</dbReference>
<comment type="similarity">
    <text evidence="1 7">Belongs to the bacterial ribosomal protein bL9 family.</text>
</comment>